<organism>
    <name type="scientific">Ixodes scapularis</name>
    <name type="common">Black-legged tick</name>
    <name type="synonym">Deer tick</name>
    <dbReference type="NCBI Taxonomy" id="6945"/>
    <lineage>
        <taxon>Eukaryota</taxon>
        <taxon>Metazoa</taxon>
        <taxon>Ecdysozoa</taxon>
        <taxon>Arthropoda</taxon>
        <taxon>Chelicerata</taxon>
        <taxon>Arachnida</taxon>
        <taxon>Acari</taxon>
        <taxon>Parasitiformes</taxon>
        <taxon>Ixodida</taxon>
        <taxon>Ixodoidea</taxon>
        <taxon>Ixodidae</taxon>
        <taxon>Ixodinae</taxon>
        <taxon>Ixodes</taxon>
    </lineage>
</organism>
<dbReference type="VEuPathDB" id="VectorBase:ISCP_018481"/>
<dbReference type="VEuPathDB" id="VectorBase:ISCI008528"/>
<evidence type="ECO:0000313" key="1">
    <source>
        <dbReference type="EMBL" id="EEC12898.1"/>
    </source>
</evidence>
<proteinExistence type="predicted"/>
<evidence type="ECO:0000313" key="3">
    <source>
        <dbReference type="Proteomes" id="UP000001555"/>
    </source>
</evidence>
<keyword evidence="3" id="KW-1185">Reference proteome</keyword>
<gene>
    <name evidence="1" type="ORF">IscW_ISCW008528</name>
</gene>
<dbReference type="EnsemblMetazoa" id="ISCW008528-RA">
    <property type="protein sequence ID" value="ISCW008528-PA"/>
    <property type="gene ID" value="ISCW008528"/>
</dbReference>
<name>B7Q226_IXOSC</name>
<dbReference type="EMBL" id="ABJB010338008">
    <property type="status" value="NOT_ANNOTATED_CDS"/>
    <property type="molecule type" value="Genomic_DNA"/>
</dbReference>
<dbReference type="EMBL" id="ABJB010410180">
    <property type="status" value="NOT_ANNOTATED_CDS"/>
    <property type="molecule type" value="Genomic_DNA"/>
</dbReference>
<dbReference type="PaxDb" id="6945-B7Q226"/>
<accession>B7Q226</accession>
<reference evidence="1 3" key="1">
    <citation type="submission" date="2008-03" db="EMBL/GenBank/DDBJ databases">
        <title>Annotation of Ixodes scapularis.</title>
        <authorList>
            <consortium name="Ixodes scapularis Genome Project Consortium"/>
            <person name="Caler E."/>
            <person name="Hannick L.I."/>
            <person name="Bidwell S."/>
            <person name="Joardar V."/>
            <person name="Thiagarajan M."/>
            <person name="Amedeo P."/>
            <person name="Galinsky K.J."/>
            <person name="Schobel S."/>
            <person name="Inman J."/>
            <person name="Hostetler J."/>
            <person name="Miller J."/>
            <person name="Hammond M."/>
            <person name="Megy K."/>
            <person name="Lawson D."/>
            <person name="Kodira C."/>
            <person name="Sutton G."/>
            <person name="Meyer J."/>
            <person name="Hill C.A."/>
            <person name="Birren B."/>
            <person name="Nene V."/>
            <person name="Collins F."/>
            <person name="Alarcon-Chaidez F."/>
            <person name="Wikel S."/>
            <person name="Strausberg R."/>
        </authorList>
    </citation>
    <scope>NUCLEOTIDE SEQUENCE [LARGE SCALE GENOMIC DNA]</scope>
    <source>
        <strain evidence="3">Wikel</strain>
        <strain evidence="1">Wikel colony</strain>
    </source>
</reference>
<dbReference type="HOGENOM" id="CLU_2136222_0_0_1"/>
<dbReference type="Proteomes" id="UP000001555">
    <property type="component" value="Unassembled WGS sequence"/>
</dbReference>
<evidence type="ECO:0000313" key="2">
    <source>
        <dbReference type="EnsemblMetazoa" id="ISCW008528-PA"/>
    </source>
</evidence>
<dbReference type="AlphaFoldDB" id="B7Q226"/>
<dbReference type="VEuPathDB" id="VectorBase:ISCW008528"/>
<reference evidence="2" key="2">
    <citation type="submission" date="2020-05" db="UniProtKB">
        <authorList>
            <consortium name="EnsemblMetazoa"/>
        </authorList>
    </citation>
    <scope>IDENTIFICATION</scope>
    <source>
        <strain evidence="2">wikel</strain>
    </source>
</reference>
<protein>
    <submittedName>
        <fullName evidence="1 2">Uncharacterized protein</fullName>
    </submittedName>
</protein>
<sequence length="113" mass="12669">MERCSQLVGALTLSLAEAELLPYNMTDLGQALLEGFGDFQTHMEDFQMHNVSAENSYKTVAFSALRLQLYQVSRMKPSSTEAAQAWLDIRSNVNDIALAIRSARMMLDPDRIV</sequence>
<dbReference type="EMBL" id="DS840717">
    <property type="protein sequence ID" value="EEC12898.1"/>
    <property type="molecule type" value="Genomic_DNA"/>
</dbReference>
<dbReference type="InParanoid" id="B7Q226"/>
<dbReference type="OrthoDB" id="6505727at2759"/>